<dbReference type="Gene3D" id="1.10.150.20">
    <property type="entry name" value="5' to 3' exonuclease, C-terminal subdomain"/>
    <property type="match status" value="1"/>
</dbReference>
<keyword evidence="3 6" id="KW-0238">DNA-binding</keyword>
<dbReference type="EMBL" id="CP002541">
    <property type="protein sequence ID" value="ADY13230.1"/>
    <property type="molecule type" value="Genomic_DNA"/>
</dbReference>
<dbReference type="InterPro" id="IPR000085">
    <property type="entry name" value="RuvA"/>
</dbReference>
<evidence type="ECO:0000259" key="7">
    <source>
        <dbReference type="SMART" id="SM00278"/>
    </source>
</evidence>
<evidence type="ECO:0000313" key="8">
    <source>
        <dbReference type="EMBL" id="ADY13230.1"/>
    </source>
</evidence>
<dbReference type="GO" id="GO:0009378">
    <property type="term" value="F:four-way junction helicase activity"/>
    <property type="evidence" value="ECO:0007669"/>
    <property type="project" value="InterPro"/>
</dbReference>
<feature type="domain" description="Helix-hairpin-helix DNA-binding motif class 1" evidence="7">
    <location>
        <begin position="77"/>
        <end position="96"/>
    </location>
</feature>
<name>F0RZ23_SPHGB</name>
<dbReference type="GO" id="GO:0048476">
    <property type="term" value="C:Holliday junction resolvase complex"/>
    <property type="evidence" value="ECO:0007669"/>
    <property type="project" value="UniProtKB-UniRule"/>
</dbReference>
<feature type="region of interest" description="Domain II" evidence="6">
    <location>
        <begin position="69"/>
        <end position="146"/>
    </location>
</feature>
<feature type="domain" description="Helix-hairpin-helix DNA-binding motif class 1" evidence="7">
    <location>
        <begin position="112"/>
        <end position="131"/>
    </location>
</feature>
<evidence type="ECO:0000256" key="2">
    <source>
        <dbReference type="ARBA" id="ARBA00022763"/>
    </source>
</evidence>
<evidence type="ECO:0000256" key="6">
    <source>
        <dbReference type="HAMAP-Rule" id="MF_00031"/>
    </source>
</evidence>
<keyword evidence="8" id="KW-0067">ATP-binding</keyword>
<dbReference type="OrthoDB" id="5293449at2"/>
<evidence type="ECO:0000256" key="4">
    <source>
        <dbReference type="ARBA" id="ARBA00023172"/>
    </source>
</evidence>
<comment type="function">
    <text evidence="6">The RuvA-RuvB-RuvC complex processes Holliday junction (HJ) DNA during genetic recombination and DNA repair, while the RuvA-RuvB complex plays an important role in the rescue of blocked DNA replication forks via replication fork reversal (RFR). RuvA specifically binds to HJ cruciform DNA, conferring on it an open structure. The RuvB hexamer acts as an ATP-dependent pump, pulling dsDNA into and through the RuvAB complex. HJ branch migration allows RuvC to scan DNA until it finds its consensus sequence, where it cleaves and resolves the cruciform DNA.</text>
</comment>
<keyword evidence="4 6" id="KW-0233">DNA recombination</keyword>
<dbReference type="SUPFAM" id="SSF47781">
    <property type="entry name" value="RuvA domain 2-like"/>
    <property type="match status" value="1"/>
</dbReference>
<dbReference type="HOGENOM" id="CLU_087936_2_0_12"/>
<comment type="similarity">
    <text evidence="6">Belongs to the RuvA family.</text>
</comment>
<dbReference type="SUPFAM" id="SSF50249">
    <property type="entry name" value="Nucleic acid-binding proteins"/>
    <property type="match status" value="1"/>
</dbReference>
<dbReference type="AlphaFoldDB" id="F0RZ23"/>
<keyword evidence="2 6" id="KW-0227">DNA damage</keyword>
<accession>F0RZ23</accession>
<evidence type="ECO:0000256" key="1">
    <source>
        <dbReference type="ARBA" id="ARBA00022490"/>
    </source>
</evidence>
<dbReference type="GO" id="GO:0000400">
    <property type="term" value="F:four-way junction DNA binding"/>
    <property type="evidence" value="ECO:0007669"/>
    <property type="project" value="UniProtKB-UniRule"/>
</dbReference>
<dbReference type="GO" id="GO:0006310">
    <property type="term" value="P:DNA recombination"/>
    <property type="evidence" value="ECO:0007669"/>
    <property type="project" value="UniProtKB-UniRule"/>
</dbReference>
<evidence type="ECO:0000256" key="5">
    <source>
        <dbReference type="ARBA" id="ARBA00023204"/>
    </source>
</evidence>
<organism evidence="8 9">
    <name type="scientific">Sphaerochaeta globosa (strain ATCC BAA-1886 / DSM 22777 / Buddy)</name>
    <name type="common">Spirochaeta sp. (strain Buddy)</name>
    <dbReference type="NCBI Taxonomy" id="158189"/>
    <lineage>
        <taxon>Bacteria</taxon>
        <taxon>Pseudomonadati</taxon>
        <taxon>Spirochaetota</taxon>
        <taxon>Spirochaetia</taxon>
        <taxon>Spirochaetales</taxon>
        <taxon>Sphaerochaetaceae</taxon>
        <taxon>Sphaerochaeta</taxon>
    </lineage>
</organism>
<dbReference type="RefSeq" id="WP_013607080.1">
    <property type="nucleotide sequence ID" value="NC_015152.1"/>
</dbReference>
<dbReference type="GO" id="GO:0006281">
    <property type="term" value="P:DNA repair"/>
    <property type="evidence" value="ECO:0007669"/>
    <property type="project" value="UniProtKB-UniRule"/>
</dbReference>
<keyword evidence="8" id="KW-0547">Nucleotide-binding</keyword>
<reference evidence="9" key="1">
    <citation type="submission" date="2011-02" db="EMBL/GenBank/DDBJ databases">
        <title>Complete sequence of Spirochaeta sp. Buddy.</title>
        <authorList>
            <person name="Lucas S."/>
            <person name="Copeland A."/>
            <person name="Lapidus A."/>
            <person name="Cheng J.-F."/>
            <person name="Goodwin L."/>
            <person name="Pitluck S."/>
            <person name="Zeytun A."/>
            <person name="Detter J.C."/>
            <person name="Han C."/>
            <person name="Tapia R."/>
            <person name="Land M."/>
            <person name="Hauser L."/>
            <person name="Kyrpides N."/>
            <person name="Ivanova N."/>
            <person name="Mikhailova N."/>
            <person name="Pagani I."/>
            <person name="Ritalahti K.M."/>
            <person name="Loeffler F.E."/>
            <person name="Woyke T."/>
        </authorList>
    </citation>
    <scope>NUCLEOTIDE SEQUENCE [LARGE SCALE GENOMIC DNA]</scope>
    <source>
        <strain evidence="9">ATCC BAA-1886 / DSM 22777 / Buddy</strain>
    </source>
</reference>
<dbReference type="STRING" id="158189.SpiBuddy_1405"/>
<keyword evidence="9" id="KW-1185">Reference proteome</keyword>
<keyword evidence="8" id="KW-0378">Hydrolase</keyword>
<dbReference type="Proteomes" id="UP000008466">
    <property type="component" value="Chromosome"/>
</dbReference>
<gene>
    <name evidence="6" type="primary">ruvA</name>
    <name evidence="8" type="ordered locus">SpiBuddy_1405</name>
</gene>
<dbReference type="Pfam" id="PF14520">
    <property type="entry name" value="HHH_5"/>
    <property type="match status" value="1"/>
</dbReference>
<dbReference type="GO" id="GO:0005737">
    <property type="term" value="C:cytoplasm"/>
    <property type="evidence" value="ECO:0007669"/>
    <property type="project" value="UniProtKB-SubCell"/>
</dbReference>
<dbReference type="NCBIfam" id="TIGR00084">
    <property type="entry name" value="ruvA"/>
    <property type="match status" value="1"/>
</dbReference>
<proteinExistence type="inferred from homology"/>
<keyword evidence="5 6" id="KW-0234">DNA repair</keyword>
<evidence type="ECO:0000256" key="3">
    <source>
        <dbReference type="ARBA" id="ARBA00023125"/>
    </source>
</evidence>
<sequence length="210" mass="23137">MINAIIGDVVRVMDGEVILRAGYVEYMLSVSAQTASKLSNLSLEERRAVRLLTVLIHREDSMSLFGFYDEAEREAFLQLQTVSGIGSKQALKILSGISVRNLAQALDTGNLKLLSSIPGIGPKTGQKMILALRDVLVFEDEKSKTNGQRSQSKASQWSDIITALVDMGYDRRKVEEVIDSLSEQESEAIGKLSHHDAEQLLFRSAVKLLG</sequence>
<dbReference type="Pfam" id="PF01330">
    <property type="entry name" value="RuvA_N"/>
    <property type="match status" value="1"/>
</dbReference>
<comment type="caution">
    <text evidence="6">Lacks conserved residue(s) required for the propagation of feature annotation.</text>
</comment>
<dbReference type="HAMAP" id="MF_00031">
    <property type="entry name" value="DNA_HJ_migration_RuvA"/>
    <property type="match status" value="1"/>
</dbReference>
<protein>
    <recommendedName>
        <fullName evidence="6">Holliday junction branch migration complex subunit RuvA</fullName>
    </recommendedName>
</protein>
<comment type="domain">
    <text evidence="6">Has three domains with a flexible linker between the domains II and III and assumes an 'L' shape. Domain III is highly mobile and contacts RuvB.</text>
</comment>
<dbReference type="InterPro" id="IPR013849">
    <property type="entry name" value="DNA_helicase_Holl-junc_RuvA_I"/>
</dbReference>
<comment type="subunit">
    <text evidence="6">Homotetramer. Forms an RuvA(8)-RuvB(12)-Holliday junction (HJ) complex. HJ DNA is sandwiched between 2 RuvA tetramers; dsDNA enters through RuvA and exits via RuvB. An RuvB hexamer assembles on each DNA strand where it exits the tetramer. Each RuvB hexamer is contacted by two RuvA subunits (via domain III) on 2 adjacent RuvB subunits; this complex drives branch migration. In the full resolvosome a probable DNA-RuvA(4)-RuvB(12)-RuvC(2) complex forms which resolves the HJ.</text>
</comment>
<dbReference type="KEGG" id="sbu:SpiBuddy_1405"/>
<dbReference type="SMART" id="SM00278">
    <property type="entry name" value="HhH1"/>
    <property type="match status" value="2"/>
</dbReference>
<feature type="region of interest" description="Domain III" evidence="6">
    <location>
        <begin position="152"/>
        <end position="210"/>
    </location>
</feature>
<evidence type="ECO:0000313" key="9">
    <source>
        <dbReference type="Proteomes" id="UP000008466"/>
    </source>
</evidence>
<dbReference type="GO" id="GO:0005524">
    <property type="term" value="F:ATP binding"/>
    <property type="evidence" value="ECO:0007669"/>
    <property type="project" value="InterPro"/>
</dbReference>
<dbReference type="eggNOG" id="COG0632">
    <property type="taxonomic scope" value="Bacteria"/>
</dbReference>
<dbReference type="InterPro" id="IPR003583">
    <property type="entry name" value="Hlx-hairpin-Hlx_DNA-bd_motif"/>
</dbReference>
<dbReference type="Gene3D" id="2.40.50.140">
    <property type="entry name" value="Nucleic acid-binding proteins"/>
    <property type="match status" value="1"/>
</dbReference>
<comment type="subcellular location">
    <subcellularLocation>
        <location evidence="6">Cytoplasm</location>
    </subcellularLocation>
</comment>
<keyword evidence="1 6" id="KW-0963">Cytoplasm</keyword>
<dbReference type="InterPro" id="IPR010994">
    <property type="entry name" value="RuvA_2-like"/>
</dbReference>
<dbReference type="InterPro" id="IPR012340">
    <property type="entry name" value="NA-bd_OB-fold"/>
</dbReference>
<keyword evidence="8" id="KW-0347">Helicase</keyword>